<sequence length="100" mass="10898">MDLSLSSFARSSIPPPLKSCNLTSLSNFPNYSFKSRNFSLTPLISRQNRRIRAQYSCNSGSGGGGGGDDDGFVVDEVPHLTNFLPDLPVIRAIIVVILRK</sequence>
<dbReference type="AlphaFoldDB" id="A0A438GQF2"/>
<accession>A0A438GQF2</accession>
<proteinExistence type="predicted"/>
<protein>
    <submittedName>
        <fullName evidence="1">Uncharacterized protein</fullName>
    </submittedName>
</protein>
<comment type="caution">
    <text evidence="1">The sequence shown here is derived from an EMBL/GenBank/DDBJ whole genome shotgun (WGS) entry which is preliminary data.</text>
</comment>
<gene>
    <name evidence="1" type="ORF">CK203_058159</name>
</gene>
<dbReference type="Proteomes" id="UP000288805">
    <property type="component" value="Unassembled WGS sequence"/>
</dbReference>
<evidence type="ECO:0000313" key="2">
    <source>
        <dbReference type="Proteomes" id="UP000288805"/>
    </source>
</evidence>
<evidence type="ECO:0000313" key="1">
    <source>
        <dbReference type="EMBL" id="RVW74440.1"/>
    </source>
</evidence>
<organism evidence="1 2">
    <name type="scientific">Vitis vinifera</name>
    <name type="common">Grape</name>
    <dbReference type="NCBI Taxonomy" id="29760"/>
    <lineage>
        <taxon>Eukaryota</taxon>
        <taxon>Viridiplantae</taxon>
        <taxon>Streptophyta</taxon>
        <taxon>Embryophyta</taxon>
        <taxon>Tracheophyta</taxon>
        <taxon>Spermatophyta</taxon>
        <taxon>Magnoliopsida</taxon>
        <taxon>eudicotyledons</taxon>
        <taxon>Gunneridae</taxon>
        <taxon>Pentapetalae</taxon>
        <taxon>rosids</taxon>
        <taxon>Vitales</taxon>
        <taxon>Vitaceae</taxon>
        <taxon>Viteae</taxon>
        <taxon>Vitis</taxon>
    </lineage>
</organism>
<reference evidence="1 2" key="1">
    <citation type="journal article" date="2018" name="PLoS Genet.">
        <title>Population sequencing reveals clonal diversity and ancestral inbreeding in the grapevine cultivar Chardonnay.</title>
        <authorList>
            <person name="Roach M.J."/>
            <person name="Johnson D.L."/>
            <person name="Bohlmann J."/>
            <person name="van Vuuren H.J."/>
            <person name="Jones S.J."/>
            <person name="Pretorius I.S."/>
            <person name="Schmidt S.A."/>
            <person name="Borneman A.R."/>
        </authorList>
    </citation>
    <scope>NUCLEOTIDE SEQUENCE [LARGE SCALE GENOMIC DNA]</scope>
    <source>
        <strain evidence="2">cv. Chardonnay</strain>
        <tissue evidence="1">Leaf</tissue>
    </source>
</reference>
<name>A0A438GQF2_VITVI</name>
<dbReference type="EMBL" id="QGNW01000370">
    <property type="protein sequence ID" value="RVW74440.1"/>
    <property type="molecule type" value="Genomic_DNA"/>
</dbReference>